<dbReference type="NCBIfam" id="TIGR00691">
    <property type="entry name" value="spoT_relA"/>
    <property type="match status" value="1"/>
</dbReference>
<accession>A0A1Q5ZU44</accession>
<sequence length="742" mass="85115">MKELVIDLEAEKNEILKRYRALLRACKPTMQKGDKRLIRLAFDMALESHKDMRRKSGEPYIYHPIAVAQIAAEEIGLGTTSIVCALLHDVVEDTDVTLEDIEREFGKKVAKIIDGLTKISGVFDTNSSLQAENFRKMLLTLADDVRVILIKLADRLHNMRTMEFMPRDKQLKLSSETIYLYAPLAHRLGLYAIKSELEDLSMKYMESETYQFIKNKLNEKKAEREKFIRDFIEPIKKTLESQGLNAEVFGRPKSIHSIWNKMKNKAIPFEEVYDLFAIRIVLDSQPENEKSECWKAYSIVTDEYRPNPDRLRDWVSSPKVNGYESLHTTVMGPRGQWVEVQIRTKRMNEIAEKGFAAHWKYKESSSDNGLDQWIHKVREMLRNPDSNALDFLDDFKMNLFSDEIFIFTPKGALLQLPLNATALDFAFEIHSDVGASCIGAKVNHKLVPLSYKLQNGDQVEIITSSKQTPKEDWLNFVVTAKAKAKIKSALKEEKRKIAEDGKEILERKLKSLKITYNSENIHKLSYYFKLGSTQDLFYNVAKGLLDMKDLKEYQLSEKSVENKPQDKIEQDQVQSMLRNIKTKDSDILLIGEDMQKIDYKLANCCNPIPGDDVFGFITINDGIKIHRTNCPNATKLMSNYGYRVVKARWTNQHELAFLTGLRITGIDDVGLINKLTTVISNDFKVNMRSITVDSDNGIFEGSIMVYVNDREHLDNLIKRLKTVKGITNVTRFDSASAIEKAS</sequence>
<organism evidence="5 6">
    <name type="scientific">Mucilaginibacter polytrichastri</name>
    <dbReference type="NCBI Taxonomy" id="1302689"/>
    <lineage>
        <taxon>Bacteria</taxon>
        <taxon>Pseudomonadati</taxon>
        <taxon>Bacteroidota</taxon>
        <taxon>Sphingobacteriia</taxon>
        <taxon>Sphingobacteriales</taxon>
        <taxon>Sphingobacteriaceae</taxon>
        <taxon>Mucilaginibacter</taxon>
    </lineage>
</organism>
<evidence type="ECO:0000259" key="4">
    <source>
        <dbReference type="PROSITE" id="PS51880"/>
    </source>
</evidence>
<dbReference type="Gene3D" id="3.30.460.10">
    <property type="entry name" value="Beta Polymerase, domain 2"/>
    <property type="match status" value="1"/>
</dbReference>
<dbReference type="SMART" id="SM00954">
    <property type="entry name" value="RelA_SpoT"/>
    <property type="match status" value="1"/>
</dbReference>
<dbReference type="Pfam" id="PF04607">
    <property type="entry name" value="RelA_SpoT"/>
    <property type="match status" value="1"/>
</dbReference>
<dbReference type="GO" id="GO:0015969">
    <property type="term" value="P:guanosine tetraphosphate metabolic process"/>
    <property type="evidence" value="ECO:0007669"/>
    <property type="project" value="InterPro"/>
</dbReference>
<evidence type="ECO:0008006" key="7">
    <source>
        <dbReference type="Google" id="ProtNLM"/>
    </source>
</evidence>
<reference evidence="5 6" key="1">
    <citation type="submission" date="2016-11" db="EMBL/GenBank/DDBJ databases">
        <title>Whole Genome Sequencing of Mucilaginibacter polytrichastri RG4-7(T) isolated from the moss sample.</title>
        <authorList>
            <person name="Li Y."/>
        </authorList>
    </citation>
    <scope>NUCLEOTIDE SEQUENCE [LARGE SCALE GENOMIC DNA]</scope>
    <source>
        <strain evidence="5 6">RG4-7</strain>
    </source>
</reference>
<dbReference type="InterPro" id="IPR045865">
    <property type="entry name" value="ACT-like_dom_sf"/>
</dbReference>
<dbReference type="Proteomes" id="UP000186720">
    <property type="component" value="Unassembled WGS sequence"/>
</dbReference>
<protein>
    <recommendedName>
        <fullName evidence="7">GTP pyrophosphokinase</fullName>
    </recommendedName>
</protein>
<proteinExistence type="inferred from homology"/>
<dbReference type="PROSITE" id="PS51880">
    <property type="entry name" value="TGS"/>
    <property type="match status" value="1"/>
</dbReference>
<dbReference type="CDD" id="cd05399">
    <property type="entry name" value="NT_Rel-Spo_like"/>
    <property type="match status" value="1"/>
</dbReference>
<keyword evidence="6" id="KW-1185">Reference proteome</keyword>
<dbReference type="SUPFAM" id="SSF81271">
    <property type="entry name" value="TGS-like"/>
    <property type="match status" value="1"/>
</dbReference>
<dbReference type="SUPFAM" id="SSF81301">
    <property type="entry name" value="Nucleotidyltransferase"/>
    <property type="match status" value="1"/>
</dbReference>
<dbReference type="RefSeq" id="WP_074488152.1">
    <property type="nucleotide sequence ID" value="NZ_FPAM01000001.1"/>
</dbReference>
<dbReference type="Pfam" id="PF13328">
    <property type="entry name" value="HD_4"/>
    <property type="match status" value="1"/>
</dbReference>
<comment type="caution">
    <text evidence="5">The sequence shown here is derived from an EMBL/GenBank/DDBJ whole genome shotgun (WGS) entry which is preliminary data.</text>
</comment>
<dbReference type="SUPFAM" id="SSF109604">
    <property type="entry name" value="HD-domain/PDEase-like"/>
    <property type="match status" value="1"/>
</dbReference>
<dbReference type="InterPro" id="IPR007685">
    <property type="entry name" value="RelA_SpoT"/>
</dbReference>
<dbReference type="InterPro" id="IPR006674">
    <property type="entry name" value="HD_domain"/>
</dbReference>
<dbReference type="CDD" id="cd01668">
    <property type="entry name" value="TGS_RSH"/>
    <property type="match status" value="1"/>
</dbReference>
<dbReference type="SUPFAM" id="SSF55021">
    <property type="entry name" value="ACT-like"/>
    <property type="match status" value="1"/>
</dbReference>
<evidence type="ECO:0000259" key="3">
    <source>
        <dbReference type="PROSITE" id="PS51831"/>
    </source>
</evidence>
<dbReference type="InterPro" id="IPR045600">
    <property type="entry name" value="RelA/SpoT_AH_RIS"/>
</dbReference>
<name>A0A1Q5ZU44_9SPHI</name>
<dbReference type="AlphaFoldDB" id="A0A1Q5ZU44"/>
<dbReference type="PANTHER" id="PTHR21262:SF31">
    <property type="entry name" value="GTP PYROPHOSPHOKINASE"/>
    <property type="match status" value="1"/>
</dbReference>
<dbReference type="InterPro" id="IPR004811">
    <property type="entry name" value="RelA/Spo_fam"/>
</dbReference>
<dbReference type="CDD" id="cd00077">
    <property type="entry name" value="HDc"/>
    <property type="match status" value="1"/>
</dbReference>
<dbReference type="EMBL" id="MPPL01000001">
    <property type="protein sequence ID" value="OKS85289.1"/>
    <property type="molecule type" value="Genomic_DNA"/>
</dbReference>
<evidence type="ECO:0000256" key="1">
    <source>
        <dbReference type="ARBA" id="ARBA00025704"/>
    </source>
</evidence>
<feature type="domain" description="HD" evidence="3">
    <location>
        <begin position="60"/>
        <end position="159"/>
    </location>
</feature>
<dbReference type="PROSITE" id="PS51831">
    <property type="entry name" value="HD"/>
    <property type="match status" value="1"/>
</dbReference>
<dbReference type="PANTHER" id="PTHR21262">
    <property type="entry name" value="GUANOSINE-3',5'-BIS DIPHOSPHATE 3'-PYROPHOSPHOHYDROLASE"/>
    <property type="match status" value="1"/>
</dbReference>
<dbReference type="OrthoDB" id="9805041at2"/>
<dbReference type="Pfam" id="PF19296">
    <property type="entry name" value="RelA_AH_RIS"/>
    <property type="match status" value="1"/>
</dbReference>
<dbReference type="CDD" id="cd04876">
    <property type="entry name" value="ACT_RelA-SpoT"/>
    <property type="match status" value="1"/>
</dbReference>
<comment type="function">
    <text evidence="2">In eubacteria ppGpp (guanosine 3'-diphosphate 5'-diphosphate) is a mediator of the stringent response that coordinates a variety of cellular activities in response to changes in nutritional abundance.</text>
</comment>
<dbReference type="GO" id="GO:0005886">
    <property type="term" value="C:plasma membrane"/>
    <property type="evidence" value="ECO:0007669"/>
    <property type="project" value="TreeGrafter"/>
</dbReference>
<dbReference type="InterPro" id="IPR004095">
    <property type="entry name" value="TGS"/>
</dbReference>
<feature type="domain" description="TGS" evidence="4">
    <location>
        <begin position="402"/>
        <end position="463"/>
    </location>
</feature>
<comment type="pathway">
    <text evidence="1">Purine metabolism.</text>
</comment>
<gene>
    <name evidence="5" type="ORF">RG47T_0733</name>
</gene>
<dbReference type="SMART" id="SM00471">
    <property type="entry name" value="HDc"/>
    <property type="match status" value="1"/>
</dbReference>
<dbReference type="InterPro" id="IPR043519">
    <property type="entry name" value="NT_sf"/>
</dbReference>
<dbReference type="Gene3D" id="3.10.20.30">
    <property type="match status" value="1"/>
</dbReference>
<dbReference type="FunFam" id="1.10.3210.10:FF:000001">
    <property type="entry name" value="GTP pyrophosphokinase RelA"/>
    <property type="match status" value="1"/>
</dbReference>
<dbReference type="InterPro" id="IPR003607">
    <property type="entry name" value="HD/PDEase_dom"/>
</dbReference>
<comment type="similarity">
    <text evidence="2">Belongs to the relA/spoT family.</text>
</comment>
<dbReference type="InterPro" id="IPR012676">
    <property type="entry name" value="TGS-like"/>
</dbReference>
<dbReference type="STRING" id="1302689.RG47T_0733"/>
<evidence type="ECO:0000256" key="2">
    <source>
        <dbReference type="RuleBase" id="RU003847"/>
    </source>
</evidence>
<evidence type="ECO:0000313" key="5">
    <source>
        <dbReference type="EMBL" id="OKS85289.1"/>
    </source>
</evidence>
<dbReference type="Gene3D" id="1.10.3210.10">
    <property type="entry name" value="Hypothetical protein af1432"/>
    <property type="match status" value="1"/>
</dbReference>
<dbReference type="InterPro" id="IPR033655">
    <property type="entry name" value="TGS_RelA/SpoT"/>
</dbReference>
<dbReference type="Pfam" id="PF13291">
    <property type="entry name" value="ACT_4"/>
    <property type="match status" value="1"/>
</dbReference>
<dbReference type="InterPro" id="IPR002912">
    <property type="entry name" value="ACT_dom"/>
</dbReference>
<evidence type="ECO:0000313" key="6">
    <source>
        <dbReference type="Proteomes" id="UP000186720"/>
    </source>
</evidence>
<dbReference type="Pfam" id="PF02824">
    <property type="entry name" value="TGS"/>
    <property type="match status" value="1"/>
</dbReference>
<dbReference type="Gene3D" id="3.30.70.260">
    <property type="match status" value="1"/>
</dbReference>
<dbReference type="InterPro" id="IPR012675">
    <property type="entry name" value="Beta-grasp_dom_sf"/>
</dbReference>
<dbReference type="FunFam" id="3.10.20.30:FF:000002">
    <property type="entry name" value="GTP pyrophosphokinase (RelA/SpoT)"/>
    <property type="match status" value="1"/>
</dbReference>